<dbReference type="PANTHER" id="PTHR42951">
    <property type="entry name" value="METALLO-BETA-LACTAMASE DOMAIN-CONTAINING"/>
    <property type="match status" value="1"/>
</dbReference>
<comment type="caution">
    <text evidence="3">The sequence shown here is derived from an EMBL/GenBank/DDBJ whole genome shotgun (WGS) entry which is preliminary data.</text>
</comment>
<keyword evidence="1" id="KW-0732">Signal</keyword>
<dbReference type="RefSeq" id="WP_130160355.1">
    <property type="nucleotide sequence ID" value="NZ_SGIS01000068.1"/>
</dbReference>
<dbReference type="InterPro" id="IPR036866">
    <property type="entry name" value="RibonucZ/Hydroxyglut_hydro"/>
</dbReference>
<dbReference type="SUPFAM" id="SSF56281">
    <property type="entry name" value="Metallo-hydrolase/oxidoreductase"/>
    <property type="match status" value="1"/>
</dbReference>
<dbReference type="Gene3D" id="3.60.15.10">
    <property type="entry name" value="Ribonuclease Z/Hydroxyacylglutathione hydrolase-like"/>
    <property type="match status" value="1"/>
</dbReference>
<accession>A0A4Q6XHY2</accession>
<dbReference type="SMART" id="SM00849">
    <property type="entry name" value="Lactamase_B"/>
    <property type="match status" value="1"/>
</dbReference>
<dbReference type="EMBL" id="SGIS01000068">
    <property type="protein sequence ID" value="RZF59253.1"/>
    <property type="molecule type" value="Genomic_DNA"/>
</dbReference>
<dbReference type="InterPro" id="IPR001279">
    <property type="entry name" value="Metallo-B-lactamas"/>
</dbReference>
<feature type="chain" id="PRO_5020682964" evidence="1">
    <location>
        <begin position="20"/>
        <end position="301"/>
    </location>
</feature>
<dbReference type="Proteomes" id="UP000292085">
    <property type="component" value="Unassembled WGS sequence"/>
</dbReference>
<dbReference type="NCBIfam" id="NF012229">
    <property type="entry name" value="bla_class_B_core"/>
    <property type="match status" value="1"/>
</dbReference>
<dbReference type="InterPro" id="IPR050855">
    <property type="entry name" value="NDM-1-like"/>
</dbReference>
<feature type="domain" description="Metallo-beta-lactamase" evidence="2">
    <location>
        <begin position="45"/>
        <end position="233"/>
    </location>
</feature>
<evidence type="ECO:0000313" key="3">
    <source>
        <dbReference type="EMBL" id="RZF59253.1"/>
    </source>
</evidence>
<keyword evidence="4" id="KW-1185">Reference proteome</keyword>
<feature type="signal peptide" evidence="1">
    <location>
        <begin position="1"/>
        <end position="19"/>
    </location>
</feature>
<dbReference type="PANTHER" id="PTHR42951:SF17">
    <property type="entry name" value="METALLO-BETA-LACTAMASE DOMAIN-CONTAINING PROTEIN"/>
    <property type="match status" value="1"/>
</dbReference>
<evidence type="ECO:0000313" key="4">
    <source>
        <dbReference type="Proteomes" id="UP000292085"/>
    </source>
</evidence>
<name>A0A4Q6XHY2_9SPHN</name>
<evidence type="ECO:0000256" key="1">
    <source>
        <dbReference type="SAM" id="SignalP"/>
    </source>
</evidence>
<evidence type="ECO:0000259" key="2">
    <source>
        <dbReference type="SMART" id="SM00849"/>
    </source>
</evidence>
<dbReference type="Pfam" id="PF00753">
    <property type="entry name" value="Lactamase_B"/>
    <property type="match status" value="1"/>
</dbReference>
<dbReference type="NCBIfam" id="NF033105">
    <property type="entry name" value="bla_subclass_B3"/>
    <property type="match status" value="1"/>
</dbReference>
<dbReference type="OrthoDB" id="9773738at2"/>
<organism evidence="3 4">
    <name type="scientific">Sphingomonas populi</name>
    <dbReference type="NCBI Taxonomy" id="2484750"/>
    <lineage>
        <taxon>Bacteria</taxon>
        <taxon>Pseudomonadati</taxon>
        <taxon>Pseudomonadota</taxon>
        <taxon>Alphaproteobacteria</taxon>
        <taxon>Sphingomonadales</taxon>
        <taxon>Sphingomonadaceae</taxon>
        <taxon>Sphingomonas</taxon>
    </lineage>
</organism>
<dbReference type="AlphaFoldDB" id="A0A4Q6XHY2"/>
<protein>
    <submittedName>
        <fullName evidence="3">Subclass B3 metallo-beta-lactamase</fullName>
    </submittedName>
</protein>
<gene>
    <name evidence="3" type="primary">bla</name>
    <name evidence="3" type="ORF">EWE75_22715</name>
</gene>
<sequence>MIRRSLAALLALAATPALAGSPASWSQPIAPFHIVGPVWYVGTRGLAVYAIKTDAGAILVSGPLAESAPLIERNLKSIGIAPAQLKLMLNSHAHFDHAAAFAALRRDTGARLVASAGDAPALRRGRHEADNTNGHTRFPAVPVDRIVRDGETIRLGAVGITATLTPGHTPGCTTWSMPVTERGRTLRVVFPCSITVAGNVLHGNRAYPGIVADYRRSFARMAAMPADIVLPMHPEFADVLEREARAKAGAGVGAFVDPALLGRIATEARADFDNKLRADGFSARNRLVRRNNPSQHGANGT</sequence>
<proteinExistence type="predicted"/>
<reference evidence="3 4" key="1">
    <citation type="submission" date="2019-02" db="EMBL/GenBank/DDBJ databases">
        <authorList>
            <person name="Li Y."/>
        </authorList>
    </citation>
    <scope>NUCLEOTIDE SEQUENCE [LARGE SCALE GENOMIC DNA]</scope>
    <source>
        <strain evidence="3 4">3-7</strain>
    </source>
</reference>